<name>A0AB39HSX0_9BACI</name>
<dbReference type="RefSeq" id="WP_368654121.1">
    <property type="nucleotide sequence ID" value="NZ_CP162599.1"/>
</dbReference>
<reference evidence="1" key="1">
    <citation type="submission" date="2024-07" db="EMBL/GenBank/DDBJ databases">
        <title>Halotolerant mesophilic bacterium Ornithinibacillus sp. 4-3, sp. nov., isolated from soil.</title>
        <authorList>
            <person name="Sidarenka A.V."/>
            <person name="Guliayeva D.E."/>
            <person name="Leanovich S.I."/>
            <person name="Hileuskaya K.S."/>
            <person name="Akhremchuk A.E."/>
            <person name="Sikolenko M.A."/>
            <person name="Valentovich L.N."/>
        </authorList>
    </citation>
    <scope>NUCLEOTIDE SEQUENCE</scope>
    <source>
        <strain evidence="1">4-3</strain>
    </source>
</reference>
<proteinExistence type="predicted"/>
<sequence>MLNFHRFFIFFIFLLVIGCNSVDKDIIKNEITLDENNELLILHNNFKYLDSIDSVLESSIDYNSVKSFEPISEQLEVYEGVQDDYQYIKLAKDDSSIKGKITIENKSEDDLELEHVFFQGENKVDITLQDDVTYEKVITITPANQVTELEVSLEYFDEMESELSYFAQEKTTSSNDLEFNNLERLQLVRFFVTKEELIPEEQVLDEYELEIREEDIETLDLFPYIEIIENVSNNNTFINLEVNKLAYPAIMDIFILDNDYQVVYSFLSIELEKGKSKEVELPNDVSELIENKKMYVLYFTNRSEELMLDFLAADIGLRPIPTSFQNIKTLN</sequence>
<dbReference type="PROSITE" id="PS51257">
    <property type="entry name" value="PROKAR_LIPOPROTEIN"/>
    <property type="match status" value="1"/>
</dbReference>
<gene>
    <name evidence="1" type="ORF">AB4Y30_03530</name>
</gene>
<evidence type="ECO:0000313" key="1">
    <source>
        <dbReference type="EMBL" id="XDK33440.1"/>
    </source>
</evidence>
<protein>
    <submittedName>
        <fullName evidence="1">Uncharacterized protein</fullName>
    </submittedName>
</protein>
<dbReference type="AlphaFoldDB" id="A0AB39HSX0"/>
<accession>A0AB39HSX0</accession>
<organism evidence="1">
    <name type="scientific">Ornithinibacillus sp. 4-3</name>
    <dbReference type="NCBI Taxonomy" id="3231488"/>
    <lineage>
        <taxon>Bacteria</taxon>
        <taxon>Bacillati</taxon>
        <taxon>Bacillota</taxon>
        <taxon>Bacilli</taxon>
        <taxon>Bacillales</taxon>
        <taxon>Bacillaceae</taxon>
        <taxon>Ornithinibacillus</taxon>
    </lineage>
</organism>
<dbReference type="EMBL" id="CP162599">
    <property type="protein sequence ID" value="XDK33440.1"/>
    <property type="molecule type" value="Genomic_DNA"/>
</dbReference>